<proteinExistence type="inferred from homology"/>
<keyword evidence="3 7" id="KW-0812">Transmembrane</keyword>
<comment type="subcellular location">
    <subcellularLocation>
        <location evidence="1">Cell membrane</location>
        <topology evidence="1">Multi-pass membrane protein</topology>
    </subcellularLocation>
</comment>
<evidence type="ECO:0000313" key="10">
    <source>
        <dbReference type="Proteomes" id="UP000054567"/>
    </source>
</evidence>
<dbReference type="InterPro" id="IPR020846">
    <property type="entry name" value="MFS_dom"/>
</dbReference>
<gene>
    <name evidence="9" type="ORF">CPAG_04814</name>
</gene>
<keyword evidence="5 7" id="KW-0472">Membrane</keyword>
<organism evidence="9 10">
    <name type="scientific">Coccidioides posadasii RMSCC 3488</name>
    <dbReference type="NCBI Taxonomy" id="454284"/>
    <lineage>
        <taxon>Eukaryota</taxon>
        <taxon>Fungi</taxon>
        <taxon>Dikarya</taxon>
        <taxon>Ascomycota</taxon>
        <taxon>Pezizomycotina</taxon>
        <taxon>Eurotiomycetes</taxon>
        <taxon>Eurotiomycetidae</taxon>
        <taxon>Onygenales</taxon>
        <taxon>Onygenaceae</taxon>
        <taxon>Coccidioides</taxon>
    </lineage>
</organism>
<feature type="transmembrane region" description="Helical" evidence="7">
    <location>
        <begin position="364"/>
        <end position="386"/>
    </location>
</feature>
<evidence type="ECO:0000313" key="9">
    <source>
        <dbReference type="EMBL" id="KMM68487.1"/>
    </source>
</evidence>
<reference evidence="10" key="3">
    <citation type="journal article" date="2010" name="Genome Res.">
        <title>Population genomic sequencing of Coccidioides fungi reveals recent hybridization and transposon control.</title>
        <authorList>
            <person name="Neafsey D.E."/>
            <person name="Barker B.M."/>
            <person name="Sharpton T.J."/>
            <person name="Stajich J.E."/>
            <person name="Park D.J."/>
            <person name="Whiston E."/>
            <person name="Hung C.-Y."/>
            <person name="McMahan C."/>
            <person name="White J."/>
            <person name="Sykes S."/>
            <person name="Heiman D."/>
            <person name="Young S."/>
            <person name="Zeng Q."/>
            <person name="Abouelleil A."/>
            <person name="Aftuck L."/>
            <person name="Bessette D."/>
            <person name="Brown A."/>
            <person name="FitzGerald M."/>
            <person name="Lui A."/>
            <person name="Macdonald J.P."/>
            <person name="Priest M."/>
            <person name="Orbach M.J."/>
            <person name="Galgiani J.N."/>
            <person name="Kirkland T.N."/>
            <person name="Cole G.T."/>
            <person name="Birren B.W."/>
            <person name="Henn M.R."/>
            <person name="Taylor J.W."/>
            <person name="Rounsley S.D."/>
        </authorList>
    </citation>
    <scope>NUCLEOTIDE SEQUENCE [LARGE SCALE GENOMIC DNA]</scope>
    <source>
        <strain evidence="10">RMSCC 3488</strain>
    </source>
</reference>
<evidence type="ECO:0000256" key="6">
    <source>
        <dbReference type="SAM" id="MobiDB-lite"/>
    </source>
</evidence>
<dbReference type="GO" id="GO:0022857">
    <property type="term" value="F:transmembrane transporter activity"/>
    <property type="evidence" value="ECO:0007669"/>
    <property type="project" value="InterPro"/>
</dbReference>
<dbReference type="Proteomes" id="UP000054567">
    <property type="component" value="Unassembled WGS sequence"/>
</dbReference>
<protein>
    <submittedName>
        <fullName evidence="9">Multidrug transporter</fullName>
    </submittedName>
</protein>
<feature type="region of interest" description="Disordered" evidence="6">
    <location>
        <begin position="83"/>
        <end position="106"/>
    </location>
</feature>
<dbReference type="SUPFAM" id="SSF103473">
    <property type="entry name" value="MFS general substrate transporter"/>
    <property type="match status" value="1"/>
</dbReference>
<dbReference type="PROSITE" id="PS50850">
    <property type="entry name" value="MFS"/>
    <property type="match status" value="1"/>
</dbReference>
<dbReference type="EMBL" id="DS268111">
    <property type="protein sequence ID" value="KMM68487.1"/>
    <property type="molecule type" value="Genomic_DNA"/>
</dbReference>
<dbReference type="PANTHER" id="PTHR23502">
    <property type="entry name" value="MAJOR FACILITATOR SUPERFAMILY"/>
    <property type="match status" value="1"/>
</dbReference>
<feature type="transmembrane region" description="Helical" evidence="7">
    <location>
        <begin position="145"/>
        <end position="171"/>
    </location>
</feature>
<feature type="transmembrane region" description="Helical" evidence="7">
    <location>
        <begin position="116"/>
        <end position="139"/>
    </location>
</feature>
<reference evidence="9 10" key="1">
    <citation type="submission" date="2007-06" db="EMBL/GenBank/DDBJ databases">
        <title>The Genome Sequence of Coccidioides posadasii RMSCC_3488.</title>
        <authorList>
            <consortium name="Coccidioides Genome Resources Consortium"/>
            <consortium name="The Broad Institute Genome Sequencing Platform"/>
            <person name="Henn M.R."/>
            <person name="Sykes S."/>
            <person name="Young S."/>
            <person name="Jaffe D."/>
            <person name="Berlin A."/>
            <person name="Alvarez P."/>
            <person name="Butler J."/>
            <person name="Gnerre S."/>
            <person name="Grabherr M."/>
            <person name="Mauceli E."/>
            <person name="Brockman W."/>
            <person name="Kodira C."/>
            <person name="Alvarado L."/>
            <person name="Zeng Q."/>
            <person name="Crawford M."/>
            <person name="Antoine C."/>
            <person name="Devon K."/>
            <person name="Galgiani J."/>
            <person name="Orsborn K."/>
            <person name="Lewis M.L."/>
            <person name="Nusbaum C."/>
            <person name="Galagan J."/>
            <person name="Birren B."/>
        </authorList>
    </citation>
    <scope>NUCLEOTIDE SEQUENCE [LARGE SCALE GENOMIC DNA]</scope>
    <source>
        <strain evidence="9 10">RMSCC 3488</strain>
    </source>
</reference>
<evidence type="ECO:0000256" key="2">
    <source>
        <dbReference type="ARBA" id="ARBA00008335"/>
    </source>
</evidence>
<dbReference type="AlphaFoldDB" id="A0A0J6IA73"/>
<comment type="similarity">
    <text evidence="2">Belongs to the major facilitator superfamily.</text>
</comment>
<evidence type="ECO:0000259" key="8">
    <source>
        <dbReference type="PROSITE" id="PS50850"/>
    </source>
</evidence>
<accession>A0A0J6IA73</accession>
<dbReference type="Gene3D" id="1.20.1250.20">
    <property type="entry name" value="MFS general substrate transporter like domains"/>
    <property type="match status" value="1"/>
</dbReference>
<feature type="transmembrane region" description="Helical" evidence="7">
    <location>
        <begin position="209"/>
        <end position="231"/>
    </location>
</feature>
<feature type="region of interest" description="Disordered" evidence="6">
    <location>
        <begin position="1"/>
        <end position="60"/>
    </location>
</feature>
<dbReference type="InterPro" id="IPR011701">
    <property type="entry name" value="MFS"/>
</dbReference>
<dbReference type="CDD" id="cd17323">
    <property type="entry name" value="MFS_Tpo1_MDR_like"/>
    <property type="match status" value="1"/>
</dbReference>
<dbReference type="InterPro" id="IPR036259">
    <property type="entry name" value="MFS_trans_sf"/>
</dbReference>
<dbReference type="PANTHER" id="PTHR23502:SF134">
    <property type="entry name" value="MAJOR FACILITATOR SUPERFAMILY (MFS) PROFILE DOMAIN-CONTAINING PROTEIN-RELATED"/>
    <property type="match status" value="1"/>
</dbReference>
<dbReference type="FunFam" id="1.20.1720.10:FF:000061">
    <property type="entry name" value="Uncharacterized protein"/>
    <property type="match status" value="1"/>
</dbReference>
<feature type="transmembrane region" description="Helical" evidence="7">
    <location>
        <begin position="183"/>
        <end position="203"/>
    </location>
</feature>
<feature type="domain" description="Major facilitator superfamily (MFS) profile" evidence="8">
    <location>
        <begin position="118"/>
        <end position="568"/>
    </location>
</feature>
<feature type="transmembrane region" description="Helical" evidence="7">
    <location>
        <begin position="406"/>
        <end position="427"/>
    </location>
</feature>
<evidence type="ECO:0000256" key="1">
    <source>
        <dbReference type="ARBA" id="ARBA00004651"/>
    </source>
</evidence>
<dbReference type="OrthoDB" id="6770063at2759"/>
<dbReference type="Pfam" id="PF07690">
    <property type="entry name" value="MFS_1"/>
    <property type="match status" value="1"/>
</dbReference>
<evidence type="ECO:0000256" key="3">
    <source>
        <dbReference type="ARBA" id="ARBA00022692"/>
    </source>
</evidence>
<sequence length="591" mass="64120">MEDHIVLKNGTGQDAIASGAEPGIEPSQFQQQSPISKGSNTTLVDASGGSDACDSKSPTPVQVSGQEIEYLFLNFSTHLPAPSALPGSRSDKPALPEPPDLKPYTSPFEWPNTRKYVITMLACTVTVLSAAAAGCYSPPEAELTVAWGISGVVYNIGITIFTFGFAIAPMVSAPFSEINGRRPMFIASGILFVVCQIGCGVTRSFPGMILARFFLGVGGSTFSTIVGGIISDIYHTKDRNTPMALFSTAALFGTGLGPLVAGVIVKHTSWRWVYYAQAIEAAVILVAIILFFKETRGSVLLSRKAKVLNKWYEELENAGCPGLDIPVSEDSEKKRCQRIRWKVKSDEERESLLNMLSISLYRPFHLLVTEPVVFFFSLWVSFSWAVLYLQFGSIPLVFQNNHGFDIAQSSAVFTSISVGAIIAFFISTGQEKIAKKLGMMPTTPEGRLYFVCVESILMPAGMFWFGWTSGPSTHWIWPALAVGCATIGIFSIYLAVFNYLADTYHRYASSALAAQSCCRNLLGGAFPLVTRAMYNNLGYPEASSLLGGIGSLLTIVPWVLAFFGPKIRARSKFASVRQVAQAHLNLSGEVN</sequence>
<keyword evidence="4 7" id="KW-1133">Transmembrane helix</keyword>
<feature type="transmembrane region" description="Helical" evidence="7">
    <location>
        <begin position="479"/>
        <end position="500"/>
    </location>
</feature>
<feature type="transmembrane region" description="Helical" evidence="7">
    <location>
        <begin position="448"/>
        <end position="467"/>
    </location>
</feature>
<dbReference type="GO" id="GO:0005886">
    <property type="term" value="C:plasma membrane"/>
    <property type="evidence" value="ECO:0007669"/>
    <property type="project" value="UniProtKB-SubCell"/>
</dbReference>
<evidence type="ECO:0000256" key="4">
    <source>
        <dbReference type="ARBA" id="ARBA00022989"/>
    </source>
</evidence>
<feature type="transmembrane region" description="Helical" evidence="7">
    <location>
        <begin position="272"/>
        <end position="292"/>
    </location>
</feature>
<reference evidence="10" key="2">
    <citation type="journal article" date="2009" name="Genome Res.">
        <title>Comparative genomic analyses of the human fungal pathogens Coccidioides and their relatives.</title>
        <authorList>
            <person name="Sharpton T.J."/>
            <person name="Stajich J.E."/>
            <person name="Rounsley S.D."/>
            <person name="Gardner M.J."/>
            <person name="Wortman J.R."/>
            <person name="Jordar V.S."/>
            <person name="Maiti R."/>
            <person name="Kodira C.D."/>
            <person name="Neafsey D.E."/>
            <person name="Zeng Q."/>
            <person name="Hung C.-Y."/>
            <person name="McMahan C."/>
            <person name="Muszewska A."/>
            <person name="Grynberg M."/>
            <person name="Mandel M.A."/>
            <person name="Kellner E.M."/>
            <person name="Barker B.M."/>
            <person name="Galgiani J.N."/>
            <person name="Orbach M.J."/>
            <person name="Kirkland T.N."/>
            <person name="Cole G.T."/>
            <person name="Henn M.R."/>
            <person name="Birren B.W."/>
            <person name="Taylor J.W."/>
        </authorList>
    </citation>
    <scope>NUCLEOTIDE SEQUENCE [LARGE SCALE GENOMIC DNA]</scope>
    <source>
        <strain evidence="10">RMSCC 3488</strain>
    </source>
</reference>
<feature type="transmembrane region" description="Helical" evidence="7">
    <location>
        <begin position="542"/>
        <end position="563"/>
    </location>
</feature>
<dbReference type="FunFam" id="1.20.1250.20:FF:000082">
    <property type="entry name" value="MFS multidrug transporter, putative"/>
    <property type="match status" value="1"/>
</dbReference>
<evidence type="ECO:0000256" key="7">
    <source>
        <dbReference type="SAM" id="Phobius"/>
    </source>
</evidence>
<evidence type="ECO:0000256" key="5">
    <source>
        <dbReference type="ARBA" id="ARBA00023136"/>
    </source>
</evidence>
<dbReference type="VEuPathDB" id="FungiDB:CPAG_04814"/>
<feature type="transmembrane region" description="Helical" evidence="7">
    <location>
        <begin position="243"/>
        <end position="266"/>
    </location>
</feature>
<feature type="compositionally biased region" description="Polar residues" evidence="6">
    <location>
        <begin position="27"/>
        <end position="44"/>
    </location>
</feature>
<name>A0A0J6IA73_COCPO</name>